<dbReference type="InterPro" id="IPR000326">
    <property type="entry name" value="PAP2/HPO"/>
</dbReference>
<feature type="domain" description="Phosphatidic acid phosphatase type 2/haloperoxidase" evidence="9">
    <location>
        <begin position="60"/>
        <end position="174"/>
    </location>
</feature>
<feature type="transmembrane region" description="Helical" evidence="8">
    <location>
        <begin position="101"/>
        <end position="124"/>
    </location>
</feature>
<organism evidence="10 11">
    <name type="scientific">Ranatra chinensis</name>
    <dbReference type="NCBI Taxonomy" id="642074"/>
    <lineage>
        <taxon>Eukaryota</taxon>
        <taxon>Metazoa</taxon>
        <taxon>Ecdysozoa</taxon>
        <taxon>Arthropoda</taxon>
        <taxon>Hexapoda</taxon>
        <taxon>Insecta</taxon>
        <taxon>Pterygota</taxon>
        <taxon>Neoptera</taxon>
        <taxon>Paraneoptera</taxon>
        <taxon>Hemiptera</taxon>
        <taxon>Heteroptera</taxon>
        <taxon>Panheteroptera</taxon>
        <taxon>Nepomorpha</taxon>
        <taxon>Nepidae</taxon>
        <taxon>Ranatrinae</taxon>
        <taxon>Ranatra</taxon>
    </lineage>
</organism>
<evidence type="ECO:0000259" key="9">
    <source>
        <dbReference type="SMART" id="SM00014"/>
    </source>
</evidence>
<feature type="transmembrane region" description="Helical" evidence="8">
    <location>
        <begin position="63"/>
        <end position="80"/>
    </location>
</feature>
<evidence type="ECO:0000256" key="5">
    <source>
        <dbReference type="ARBA" id="ARBA00022989"/>
    </source>
</evidence>
<evidence type="ECO:0000313" key="11">
    <source>
        <dbReference type="Proteomes" id="UP001558652"/>
    </source>
</evidence>
<name>A0ABD0ZIG7_9HEMI</name>
<dbReference type="GO" id="GO:0005789">
    <property type="term" value="C:endoplasmic reticulum membrane"/>
    <property type="evidence" value="ECO:0007669"/>
    <property type="project" value="UniProtKB-SubCell"/>
</dbReference>
<evidence type="ECO:0000256" key="6">
    <source>
        <dbReference type="ARBA" id="ARBA00023136"/>
    </source>
</evidence>
<accession>A0ABD0ZIG7</accession>
<dbReference type="PANTHER" id="PTHR14969">
    <property type="entry name" value="SPHINGOSINE-1-PHOSPHATE PHOSPHOHYDROLASE"/>
    <property type="match status" value="1"/>
</dbReference>
<dbReference type="GO" id="GO:0016787">
    <property type="term" value="F:hydrolase activity"/>
    <property type="evidence" value="ECO:0007669"/>
    <property type="project" value="UniProtKB-KW"/>
</dbReference>
<feature type="transmembrane region" description="Helical" evidence="8">
    <location>
        <begin position="26"/>
        <end position="51"/>
    </location>
</feature>
<dbReference type="Gene3D" id="1.20.144.10">
    <property type="entry name" value="Phosphatidic acid phosphatase type 2/haloperoxidase"/>
    <property type="match status" value="1"/>
</dbReference>
<comment type="caution">
    <text evidence="10">The sequence shown here is derived from an EMBL/GenBank/DDBJ whole genome shotgun (WGS) entry which is preliminary data.</text>
</comment>
<evidence type="ECO:0000313" key="10">
    <source>
        <dbReference type="EMBL" id="KAL1139844.1"/>
    </source>
</evidence>
<protein>
    <recommendedName>
        <fullName evidence="9">Phosphatidic acid phosphatase type 2/haloperoxidase domain-containing protein</fullName>
    </recommendedName>
</protein>
<dbReference type="SUPFAM" id="SSF48317">
    <property type="entry name" value="Acid phosphatase/Vanadium-dependent haloperoxidase"/>
    <property type="match status" value="1"/>
</dbReference>
<keyword evidence="11" id="KW-1185">Reference proteome</keyword>
<evidence type="ECO:0000256" key="7">
    <source>
        <dbReference type="ARBA" id="ARBA00038324"/>
    </source>
</evidence>
<keyword evidence="4" id="KW-0256">Endoplasmic reticulum</keyword>
<evidence type="ECO:0000256" key="1">
    <source>
        <dbReference type="ARBA" id="ARBA00004477"/>
    </source>
</evidence>
<feature type="transmembrane region" description="Helical" evidence="8">
    <location>
        <begin position="130"/>
        <end position="151"/>
    </location>
</feature>
<dbReference type="Proteomes" id="UP001558652">
    <property type="component" value="Unassembled WGS sequence"/>
</dbReference>
<feature type="transmembrane region" description="Helical" evidence="8">
    <location>
        <begin position="188"/>
        <end position="206"/>
    </location>
</feature>
<dbReference type="AlphaFoldDB" id="A0ABD0ZIG7"/>
<comment type="similarity">
    <text evidence="7">Belongs to the type 2 lipid phosphate phosphatase family.</text>
</comment>
<dbReference type="CDD" id="cd03388">
    <property type="entry name" value="PAP2_SPPase1"/>
    <property type="match status" value="1"/>
</dbReference>
<sequence length="353" mass="40171">MTDGRDFDETQSSDSEPKNYVVTNKFWYYLFILGTELGDEVFYAVFIPFWFWNIDGAVGRRVVMVWAVVMYVGQLIKDLLCWTRPSSPPVFRLQKKWSMEYGMPSTHAMVGISIPFSVIVYTYGRYQYSVPLGIAFATAWCTVICLSRLYLGMHTVLDIIVGVLLALSLMVPLVPLVDALDIYILTSYWSPILLIILSISVLYFYPKGDMWTPTRGDTTLVISVCVGIHIGAWTNYQLGQMTEATTPPPYTIIWPSYEMLGLSLLRTVLGFSSIVATRAICKSASYATVCFLLRLNSAEIRRTAHTCQFSPKSTVEICYKYITYLLLGFNTLYLLPNAFKLLHIERPTFYTEI</sequence>
<keyword evidence="6 8" id="KW-0472">Membrane</keyword>
<dbReference type="SMART" id="SM00014">
    <property type="entry name" value="acidPPc"/>
    <property type="match status" value="1"/>
</dbReference>
<evidence type="ECO:0000256" key="8">
    <source>
        <dbReference type="SAM" id="Phobius"/>
    </source>
</evidence>
<keyword evidence="3" id="KW-0378">Hydrolase</keyword>
<comment type="subcellular location">
    <subcellularLocation>
        <location evidence="1">Endoplasmic reticulum membrane</location>
        <topology evidence="1">Multi-pass membrane protein</topology>
    </subcellularLocation>
</comment>
<dbReference type="InterPro" id="IPR036938">
    <property type="entry name" value="PAP2/HPO_sf"/>
</dbReference>
<evidence type="ECO:0000256" key="3">
    <source>
        <dbReference type="ARBA" id="ARBA00022801"/>
    </source>
</evidence>
<dbReference type="PANTHER" id="PTHR14969:SF28">
    <property type="entry name" value="DIHYDROSPHINGOSINE 1-PHOSPHATE PHOSPHATASE LCB3-RELATED"/>
    <property type="match status" value="1"/>
</dbReference>
<keyword evidence="5 8" id="KW-1133">Transmembrane helix</keyword>
<dbReference type="EMBL" id="JBFDAA010000002">
    <property type="protein sequence ID" value="KAL1139844.1"/>
    <property type="molecule type" value="Genomic_DNA"/>
</dbReference>
<keyword evidence="2 8" id="KW-0812">Transmembrane</keyword>
<gene>
    <name evidence="10" type="ORF">AAG570_006821</name>
</gene>
<feature type="transmembrane region" description="Helical" evidence="8">
    <location>
        <begin position="156"/>
        <end position="176"/>
    </location>
</feature>
<reference evidence="10 11" key="1">
    <citation type="submission" date="2024-07" db="EMBL/GenBank/DDBJ databases">
        <title>Chromosome-level genome assembly of the water stick insect Ranatra chinensis (Heteroptera: Nepidae).</title>
        <authorList>
            <person name="Liu X."/>
        </authorList>
    </citation>
    <scope>NUCLEOTIDE SEQUENCE [LARGE SCALE GENOMIC DNA]</scope>
    <source>
        <strain evidence="10">Cailab_2021Rc</strain>
        <tissue evidence="10">Muscle</tissue>
    </source>
</reference>
<evidence type="ECO:0000256" key="4">
    <source>
        <dbReference type="ARBA" id="ARBA00022824"/>
    </source>
</evidence>
<proteinExistence type="inferred from homology"/>
<feature type="transmembrane region" description="Helical" evidence="8">
    <location>
        <begin position="218"/>
        <end position="236"/>
    </location>
</feature>
<dbReference type="Pfam" id="PF01569">
    <property type="entry name" value="PAP2"/>
    <property type="match status" value="1"/>
</dbReference>
<evidence type="ECO:0000256" key="2">
    <source>
        <dbReference type="ARBA" id="ARBA00022692"/>
    </source>
</evidence>